<dbReference type="EMBL" id="DRXS01000248">
    <property type="protein sequence ID" value="HHR41091.1"/>
    <property type="molecule type" value="Genomic_DNA"/>
</dbReference>
<name>A0A7C5U661_CALS0</name>
<dbReference type="InterPro" id="IPR036086">
    <property type="entry name" value="ParB/Sulfiredoxin_sf"/>
</dbReference>
<organism evidence="1">
    <name type="scientific">Caldiarchaeum subterraneum</name>
    <dbReference type="NCBI Taxonomy" id="311458"/>
    <lineage>
        <taxon>Archaea</taxon>
        <taxon>Nitrososphaerota</taxon>
        <taxon>Candidatus Caldarchaeales</taxon>
        <taxon>Candidatus Caldarchaeaceae</taxon>
        <taxon>Candidatus Caldarchaeum</taxon>
    </lineage>
</organism>
<proteinExistence type="predicted"/>
<gene>
    <name evidence="1" type="ORF">ENM42_04590</name>
</gene>
<dbReference type="SUPFAM" id="SSF110849">
    <property type="entry name" value="ParB/Sulfiredoxin"/>
    <property type="match status" value="1"/>
</dbReference>
<dbReference type="AlphaFoldDB" id="A0A7C5U661"/>
<protein>
    <submittedName>
        <fullName evidence="1">Uncharacterized protein</fullName>
    </submittedName>
</protein>
<comment type="caution">
    <text evidence="1">The sequence shown here is derived from an EMBL/GenBank/DDBJ whole genome shotgun (WGS) entry which is preliminary data.</text>
</comment>
<reference evidence="1" key="1">
    <citation type="journal article" date="2020" name="mSystems">
        <title>Genome- and Community-Level Interaction Insights into Carbon Utilization and Element Cycling Functions of Hydrothermarchaeota in Hydrothermal Sediment.</title>
        <authorList>
            <person name="Zhou Z."/>
            <person name="Liu Y."/>
            <person name="Xu W."/>
            <person name="Pan J."/>
            <person name="Luo Z.H."/>
            <person name="Li M."/>
        </authorList>
    </citation>
    <scope>NUCLEOTIDE SEQUENCE [LARGE SCALE GENOMIC DNA]</scope>
    <source>
        <strain evidence="1">SpSt-1084</strain>
    </source>
</reference>
<accession>A0A7C5U661</accession>
<evidence type="ECO:0000313" key="1">
    <source>
        <dbReference type="EMBL" id="HHR41091.1"/>
    </source>
</evidence>
<sequence>MSYGFDEFESKLGQFIYTMVMYERLREYLIDKLKGKERLSVRLNLGTDKQGNQIFMDVILTSVKPQLLVKTDKTAEPSKKSFVMVLSNHKISGENSQIASELEKLVLESLKWWHGYFGDKDRLMLNEWMSEKAEVLDANVVGTLAEIPVAKLVVPPYLGTSLTEEEYEILAQFAEILGPVVVRPLENGLFELVSGVKLFNVLVNKLGYDKIKALVLEVDDVKASSIRTEFEEKTEKFVKSILSR</sequence>